<evidence type="ECO:0000256" key="1">
    <source>
        <dbReference type="SAM" id="Coils"/>
    </source>
</evidence>
<organism evidence="3 4">
    <name type="scientific">Acrobeloides nanus</name>
    <dbReference type="NCBI Taxonomy" id="290746"/>
    <lineage>
        <taxon>Eukaryota</taxon>
        <taxon>Metazoa</taxon>
        <taxon>Ecdysozoa</taxon>
        <taxon>Nematoda</taxon>
        <taxon>Chromadorea</taxon>
        <taxon>Rhabditida</taxon>
        <taxon>Tylenchina</taxon>
        <taxon>Cephalobomorpha</taxon>
        <taxon>Cephaloboidea</taxon>
        <taxon>Cephalobidae</taxon>
        <taxon>Acrobeloides</taxon>
    </lineage>
</organism>
<dbReference type="Gene3D" id="1.25.40.180">
    <property type="match status" value="1"/>
</dbReference>
<keyword evidence="3" id="KW-1185">Reference proteome</keyword>
<dbReference type="InterPro" id="IPR003890">
    <property type="entry name" value="MIF4G-like_typ-3"/>
</dbReference>
<dbReference type="GO" id="GO:0016281">
    <property type="term" value="C:eukaryotic translation initiation factor 4F complex"/>
    <property type="evidence" value="ECO:0007669"/>
    <property type="project" value="TreeGrafter"/>
</dbReference>
<dbReference type="GO" id="GO:0003729">
    <property type="term" value="F:mRNA binding"/>
    <property type="evidence" value="ECO:0007669"/>
    <property type="project" value="TreeGrafter"/>
</dbReference>
<dbReference type="PANTHER" id="PTHR23253">
    <property type="entry name" value="EUKARYOTIC TRANSLATION INITIATION FACTOR 4 GAMMA"/>
    <property type="match status" value="1"/>
</dbReference>
<accession>A0A914CEK5</accession>
<feature type="coiled-coil region" evidence="1">
    <location>
        <begin position="125"/>
        <end position="162"/>
    </location>
</feature>
<dbReference type="Proteomes" id="UP000887540">
    <property type="component" value="Unplaced"/>
</dbReference>
<dbReference type="InterPro" id="IPR016024">
    <property type="entry name" value="ARM-type_fold"/>
</dbReference>
<evidence type="ECO:0000313" key="3">
    <source>
        <dbReference type="Proteomes" id="UP000887540"/>
    </source>
</evidence>
<evidence type="ECO:0000259" key="2">
    <source>
        <dbReference type="Pfam" id="PF02854"/>
    </source>
</evidence>
<dbReference type="AlphaFoldDB" id="A0A914CEK5"/>
<dbReference type="WBParaSite" id="ACRNAN_scaffold10079.g18218.t1">
    <property type="protein sequence ID" value="ACRNAN_scaffold10079.g18218.t1"/>
    <property type="gene ID" value="ACRNAN_scaffold10079.g18218"/>
</dbReference>
<dbReference type="PANTHER" id="PTHR23253:SF78">
    <property type="entry name" value="EUKARYOTIC TRANSLATION INITIATION FACTOR 4G1, ISOFORM B-RELATED"/>
    <property type="match status" value="1"/>
</dbReference>
<sequence length="172" mass="20182">MRDFGSQSNQQNRGLNIRSKCKEVRDILNKITPSTFEDLKNEFISLKLYEDESTLPMIVDLIFDKIVTKPKFLVNLYSTLCKVQTEEEQKVQNSTRPFRQAMIKKCQVAFERATNNSTEAIESTKKEIDEEAMKEEKDKKKLKELQERLEELQGKEKRLMFGTIRQLVDAVR</sequence>
<dbReference type="Pfam" id="PF02854">
    <property type="entry name" value="MIF4G"/>
    <property type="match status" value="1"/>
</dbReference>
<reference evidence="4" key="1">
    <citation type="submission" date="2022-11" db="UniProtKB">
        <authorList>
            <consortium name="WormBaseParasite"/>
        </authorList>
    </citation>
    <scope>IDENTIFICATION</scope>
</reference>
<keyword evidence="1" id="KW-0175">Coiled coil</keyword>
<name>A0A914CEK5_9BILA</name>
<dbReference type="SUPFAM" id="SSF48371">
    <property type="entry name" value="ARM repeat"/>
    <property type="match status" value="1"/>
</dbReference>
<dbReference type="GO" id="GO:0003743">
    <property type="term" value="F:translation initiation factor activity"/>
    <property type="evidence" value="ECO:0007669"/>
    <property type="project" value="TreeGrafter"/>
</dbReference>
<feature type="domain" description="MIF4G" evidence="2">
    <location>
        <begin position="21"/>
        <end position="138"/>
    </location>
</feature>
<protein>
    <submittedName>
        <fullName evidence="4">MIF4G domain-containing protein</fullName>
    </submittedName>
</protein>
<proteinExistence type="predicted"/>
<evidence type="ECO:0000313" key="4">
    <source>
        <dbReference type="WBParaSite" id="ACRNAN_scaffold10079.g18218.t1"/>
    </source>
</evidence>